<reference evidence="4 5" key="1">
    <citation type="journal article" date="2021" name="Nat. Plants">
        <title>The Taxus genome provides insights into paclitaxel biosynthesis.</title>
        <authorList>
            <person name="Xiong X."/>
            <person name="Gou J."/>
            <person name="Liao Q."/>
            <person name="Li Y."/>
            <person name="Zhou Q."/>
            <person name="Bi G."/>
            <person name="Li C."/>
            <person name="Du R."/>
            <person name="Wang X."/>
            <person name="Sun T."/>
            <person name="Guo L."/>
            <person name="Liang H."/>
            <person name="Lu P."/>
            <person name="Wu Y."/>
            <person name="Zhang Z."/>
            <person name="Ro D.K."/>
            <person name="Shang Y."/>
            <person name="Huang S."/>
            <person name="Yan J."/>
        </authorList>
    </citation>
    <scope>NUCLEOTIDE SEQUENCE [LARGE SCALE GENOMIC DNA]</scope>
    <source>
        <strain evidence="4">Ta-2019</strain>
    </source>
</reference>
<comment type="caution">
    <text evidence="4">The sequence shown here is derived from an EMBL/GenBank/DDBJ whole genome shotgun (WGS) entry which is preliminary data.</text>
</comment>
<dbReference type="Gene3D" id="3.30.505.10">
    <property type="entry name" value="SH2 domain"/>
    <property type="match status" value="1"/>
</dbReference>
<evidence type="ECO:0000313" key="4">
    <source>
        <dbReference type="EMBL" id="KAH9298411.1"/>
    </source>
</evidence>
<dbReference type="Pfam" id="PF13385">
    <property type="entry name" value="Laminin_G_3"/>
    <property type="match status" value="1"/>
</dbReference>
<evidence type="ECO:0000313" key="5">
    <source>
        <dbReference type="Proteomes" id="UP000824469"/>
    </source>
</evidence>
<gene>
    <name evidence="4" type="ORF">KI387_030093</name>
</gene>
<dbReference type="InterPro" id="IPR013320">
    <property type="entry name" value="ConA-like_dom_sf"/>
</dbReference>
<dbReference type="SUPFAM" id="SSF49899">
    <property type="entry name" value="Concanavalin A-like lectins/glucanases"/>
    <property type="match status" value="1"/>
</dbReference>
<keyword evidence="1 2" id="KW-0727">SH2 domain</keyword>
<feature type="non-terminal residue" evidence="4">
    <location>
        <position position="777"/>
    </location>
</feature>
<dbReference type="InterPro" id="IPR001217">
    <property type="entry name" value="STAT"/>
</dbReference>
<dbReference type="PANTHER" id="PTHR11801">
    <property type="entry name" value="SIGNAL TRANSDUCER AND ACTIVATOR OF TRANSCRIPTION"/>
    <property type="match status" value="1"/>
</dbReference>
<dbReference type="InterPro" id="IPR000980">
    <property type="entry name" value="SH2"/>
</dbReference>
<evidence type="ECO:0000259" key="3">
    <source>
        <dbReference type="PROSITE" id="PS50001"/>
    </source>
</evidence>
<protein>
    <recommendedName>
        <fullName evidence="3">SH2 domain-containing protein</fullName>
    </recommendedName>
</protein>
<evidence type="ECO:0000256" key="2">
    <source>
        <dbReference type="PROSITE-ProRule" id="PRU00191"/>
    </source>
</evidence>
<dbReference type="InterPro" id="IPR036860">
    <property type="entry name" value="SH2_dom_sf"/>
</dbReference>
<accession>A0AA38CFT8</accession>
<dbReference type="EMBL" id="JAHRHJ020000010">
    <property type="protein sequence ID" value="KAH9298411.1"/>
    <property type="molecule type" value="Genomic_DNA"/>
</dbReference>
<organism evidence="4 5">
    <name type="scientific">Taxus chinensis</name>
    <name type="common">Chinese yew</name>
    <name type="synonym">Taxus wallichiana var. chinensis</name>
    <dbReference type="NCBI Taxonomy" id="29808"/>
    <lineage>
        <taxon>Eukaryota</taxon>
        <taxon>Viridiplantae</taxon>
        <taxon>Streptophyta</taxon>
        <taxon>Embryophyta</taxon>
        <taxon>Tracheophyta</taxon>
        <taxon>Spermatophyta</taxon>
        <taxon>Pinopsida</taxon>
        <taxon>Pinidae</taxon>
        <taxon>Conifers II</taxon>
        <taxon>Cupressales</taxon>
        <taxon>Taxaceae</taxon>
        <taxon>Taxus</taxon>
    </lineage>
</organism>
<name>A0AA38CFT8_TAXCH</name>
<dbReference type="GO" id="GO:0003700">
    <property type="term" value="F:DNA-binding transcription factor activity"/>
    <property type="evidence" value="ECO:0007669"/>
    <property type="project" value="InterPro"/>
</dbReference>
<dbReference type="GO" id="GO:0007165">
    <property type="term" value="P:signal transduction"/>
    <property type="evidence" value="ECO:0007669"/>
    <property type="project" value="InterPro"/>
</dbReference>
<dbReference type="SUPFAM" id="SSF55550">
    <property type="entry name" value="SH2 domain"/>
    <property type="match status" value="1"/>
</dbReference>
<evidence type="ECO:0000256" key="1">
    <source>
        <dbReference type="ARBA" id="ARBA00022999"/>
    </source>
</evidence>
<dbReference type="AlphaFoldDB" id="A0AA38CFT8"/>
<dbReference type="OMA" id="RVSGCQD"/>
<sequence>MASKAGCKQTSAIFGDDDYLTLDRLFLTLTKDVTHSDGSFTLCMWIYLLKSSKGGIIISQVEQSGEAALPFLTLDSDRKLSLFPALLLFSNKLDIDGDVAASIDKCFVMAELPCPLDKWVHIGCEVITNVIRLHIDGVVVGEKIVAYASQDGVIEEKSKPLNLVGADSNGNGVQGYAHYVRVLAQPAVTNHYVKNPPLELALDGSSGASDDHDLEEGGDGVWSVVGGKASCRRNFALDVILLDALGRSIHKDMELVALLVYADNGAPVEKPKDDAEAPLLTTFDGVEFPSTERPIRLLHGRASFKLKISQLSSKCDNRLFRVCFDLLHSMNYPFLRVFSRPIRCVSRNRNNRTPSVMGKKSTASSYQLDTACSPRIHEPTLESQQVNGDRLVHGSIMQTSKIVPPLKRVRVGHEKLSISLANETSLSDQSFDVGGNACNLSGNDILIPSSTELPKVLRATSPLGATCARFKNDSSGHPMSLPLHLHQTDPLFSTNLETKSEKFQEQLNFVCDNIRTHNSAAMRLGASGGEFTDYIVFKYCLDNMFSRSFFLKRTITSKSDQDVADFAARVSQYTGCHHNGYQISIAKQLIQEGVNLWKMLSKDGDSLPWNSVIHQMEQRFIMISRSTKRGFTAQDKEFLRRIAGCSETVVHEDFDRLWQWLFPVALSLSNPRIRKAWESMEPKWIEGMISREEAEALLRTPEGFSKPGSFIIRFPSSRSWPHPDAGSLIASYVDVDNGVHHRLLSLEERSSGGDRMDAKKPIEELLMAQPELSQVCR</sequence>
<keyword evidence="5" id="KW-1185">Reference proteome</keyword>
<dbReference type="Proteomes" id="UP000824469">
    <property type="component" value="Unassembled WGS sequence"/>
</dbReference>
<dbReference type="PROSITE" id="PS50001">
    <property type="entry name" value="SH2"/>
    <property type="match status" value="1"/>
</dbReference>
<feature type="domain" description="SH2" evidence="3">
    <location>
        <begin position="684"/>
        <end position="777"/>
    </location>
</feature>
<dbReference type="Gene3D" id="2.60.120.200">
    <property type="match status" value="1"/>
</dbReference>
<proteinExistence type="predicted"/>